<dbReference type="KEGG" id="pbt:ING2E5B_1217"/>
<name>A0A098C205_9BACT</name>
<evidence type="ECO:0000313" key="2">
    <source>
        <dbReference type="EMBL" id="CEA15967.1"/>
    </source>
</evidence>
<protein>
    <recommendedName>
        <fullName evidence="4">Secreted protein</fullName>
    </recommendedName>
</protein>
<dbReference type="HOGENOM" id="CLU_1371125_0_0_10"/>
<reference evidence="2 3" key="1">
    <citation type="submission" date="2014-08" db="EMBL/GenBank/DDBJ databases">
        <authorList>
            <person name="Wibberg D."/>
        </authorList>
    </citation>
    <scope>NUCLEOTIDE SEQUENCE [LARGE SCALE GENOMIC DNA]</scope>
    <source>
        <strain evidence="3">ING2-E5B</strain>
    </source>
</reference>
<evidence type="ECO:0008006" key="4">
    <source>
        <dbReference type="Google" id="ProtNLM"/>
    </source>
</evidence>
<feature type="signal peptide" evidence="1">
    <location>
        <begin position="1"/>
        <end position="27"/>
    </location>
</feature>
<organism evidence="2 3">
    <name type="scientific">Fermentimonas caenicola</name>
    <dbReference type="NCBI Taxonomy" id="1562970"/>
    <lineage>
        <taxon>Bacteria</taxon>
        <taxon>Pseudomonadati</taxon>
        <taxon>Bacteroidota</taxon>
        <taxon>Bacteroidia</taxon>
        <taxon>Bacteroidales</taxon>
        <taxon>Dysgonomonadaceae</taxon>
        <taxon>Fermentimonas</taxon>
    </lineage>
</organism>
<feature type="chain" id="PRO_5030003023" description="Secreted protein" evidence="1">
    <location>
        <begin position="28"/>
        <end position="199"/>
    </location>
</feature>
<dbReference type="AlphaFoldDB" id="A0A098C205"/>
<dbReference type="EMBL" id="LN515532">
    <property type="protein sequence ID" value="CEA15967.1"/>
    <property type="molecule type" value="Genomic_DNA"/>
</dbReference>
<sequence length="199" mass="23016">MRHKKIKKNLISFVVFSLMLISYSCSVPDDYITEAEARRLIEQAIRNQNPSSGLSEAEIKKLIDDAINKNNNSLEFTQWDIINITVNRSDWVWNNNAMQWEAIFNLPELTEFIYEQGAQLGYVFIGEQGVNEVQKLLPYVETYYAGDDDFGNPVYFTETISVDYQFGNPSTVAFFIKDSQLAKDPDAPQLYNFRIVLIW</sequence>
<dbReference type="STRING" id="1562970.ING2E5B_1217"/>
<gene>
    <name evidence="2" type="ORF">ING2E5B_1217</name>
</gene>
<keyword evidence="3" id="KW-1185">Reference proteome</keyword>
<dbReference type="Proteomes" id="UP000032417">
    <property type="component" value="Chromosome 1"/>
</dbReference>
<dbReference type="PROSITE" id="PS51257">
    <property type="entry name" value="PROKAR_LIPOPROTEIN"/>
    <property type="match status" value="1"/>
</dbReference>
<evidence type="ECO:0000313" key="3">
    <source>
        <dbReference type="Proteomes" id="UP000032417"/>
    </source>
</evidence>
<evidence type="ECO:0000256" key="1">
    <source>
        <dbReference type="SAM" id="SignalP"/>
    </source>
</evidence>
<keyword evidence="1" id="KW-0732">Signal</keyword>
<proteinExistence type="predicted"/>
<accession>A0A098C205</accession>